<dbReference type="GO" id="GO:0030199">
    <property type="term" value="P:collagen fibril organization"/>
    <property type="evidence" value="ECO:0007669"/>
    <property type="project" value="TreeGrafter"/>
</dbReference>
<evidence type="ECO:0000313" key="6">
    <source>
        <dbReference type="Proteomes" id="UP000438429"/>
    </source>
</evidence>
<sequence>MLPRSLCPLALLVVVVVVVVEAQYEKYSFRGFPLKDIMPLDSAYNYALEQYAAQKWGESVKYLELGLRLHRLLRDSESFCGRNCSAAARRDGAGDGDDTLLADSSLRVVRHILRRAACLKKCKAGFPVFNLSYPKRDLLETFEQRIPYRYIQYAYFQVRPEARRAPKTGTQEKCNRPQTNSIKWVLYKCTSIKLLHMEVRLNSFTRDKKYANRVFMWMQRYNDGA</sequence>
<evidence type="ECO:0000313" key="5">
    <source>
        <dbReference type="EMBL" id="KAF0033035.1"/>
    </source>
</evidence>
<accession>A0A6A4SKH4</accession>
<evidence type="ECO:0000259" key="4">
    <source>
        <dbReference type="Pfam" id="PF23557"/>
    </source>
</evidence>
<feature type="signal peptide" evidence="3">
    <location>
        <begin position="1"/>
        <end position="22"/>
    </location>
</feature>
<reference evidence="5 6" key="1">
    <citation type="submission" date="2019-06" db="EMBL/GenBank/DDBJ databases">
        <title>Draft genomes of female and male turbot (Scophthalmus maximus).</title>
        <authorList>
            <person name="Xu H."/>
            <person name="Xu X.-W."/>
            <person name="Shao C."/>
            <person name="Chen S."/>
        </authorList>
    </citation>
    <scope>NUCLEOTIDE SEQUENCE [LARGE SCALE GENOMIC DNA]</scope>
    <source>
        <strain evidence="5">Ysfricsl-2016a</strain>
        <tissue evidence="5">Blood</tissue>
    </source>
</reference>
<keyword evidence="1 3" id="KW-0732">Signal</keyword>
<dbReference type="InterPro" id="IPR052284">
    <property type="entry name" value="Collagen_mod_leprecan"/>
</dbReference>
<dbReference type="Proteomes" id="UP000438429">
    <property type="component" value="Unassembled WGS sequence"/>
</dbReference>
<keyword evidence="2" id="KW-0325">Glycoprotein</keyword>
<dbReference type="PANTHER" id="PTHR13986:SF4">
    <property type="entry name" value="ENDOPLASMIC RETICULUM PROTEIN SC65"/>
    <property type="match status" value="1"/>
</dbReference>
<feature type="chain" id="PRO_5025401444" description="Leprecan-like alpha-helical domain-containing protein" evidence="3">
    <location>
        <begin position="23"/>
        <end position="225"/>
    </location>
</feature>
<dbReference type="GO" id="GO:0005783">
    <property type="term" value="C:endoplasmic reticulum"/>
    <property type="evidence" value="ECO:0007669"/>
    <property type="project" value="TreeGrafter"/>
</dbReference>
<name>A0A6A4SKH4_SCOMX</name>
<evidence type="ECO:0000256" key="2">
    <source>
        <dbReference type="ARBA" id="ARBA00023180"/>
    </source>
</evidence>
<dbReference type="PANTHER" id="PTHR13986">
    <property type="entry name" value="PROTEIN LYSINE HYDROXYLATION COMPLEX COMPONENT"/>
    <property type="match status" value="1"/>
</dbReference>
<dbReference type="AlphaFoldDB" id="A0A6A4SKH4"/>
<gene>
    <name evidence="5" type="ORF">F2P81_015325</name>
</gene>
<dbReference type="InterPro" id="IPR056585">
    <property type="entry name" value="Leprecan_dom"/>
</dbReference>
<proteinExistence type="predicted"/>
<evidence type="ECO:0000256" key="1">
    <source>
        <dbReference type="ARBA" id="ARBA00022729"/>
    </source>
</evidence>
<dbReference type="EMBL" id="VEVO01000013">
    <property type="protein sequence ID" value="KAF0033035.1"/>
    <property type="molecule type" value="Genomic_DNA"/>
</dbReference>
<feature type="domain" description="Leprecan-like alpha-helical" evidence="4">
    <location>
        <begin position="39"/>
        <end position="159"/>
    </location>
</feature>
<dbReference type="GO" id="GO:0005518">
    <property type="term" value="F:collagen binding"/>
    <property type="evidence" value="ECO:0007669"/>
    <property type="project" value="TreeGrafter"/>
</dbReference>
<comment type="caution">
    <text evidence="5">The sequence shown here is derived from an EMBL/GenBank/DDBJ whole genome shotgun (WGS) entry which is preliminary data.</text>
</comment>
<evidence type="ECO:0000256" key="3">
    <source>
        <dbReference type="SAM" id="SignalP"/>
    </source>
</evidence>
<dbReference type="Pfam" id="PF23557">
    <property type="entry name" value="TPR_leprecan"/>
    <property type="match status" value="1"/>
</dbReference>
<protein>
    <recommendedName>
        <fullName evidence="4">Leprecan-like alpha-helical domain-containing protein</fullName>
    </recommendedName>
</protein>
<organism evidence="5 6">
    <name type="scientific">Scophthalmus maximus</name>
    <name type="common">Turbot</name>
    <name type="synonym">Psetta maxima</name>
    <dbReference type="NCBI Taxonomy" id="52904"/>
    <lineage>
        <taxon>Eukaryota</taxon>
        <taxon>Metazoa</taxon>
        <taxon>Chordata</taxon>
        <taxon>Craniata</taxon>
        <taxon>Vertebrata</taxon>
        <taxon>Euteleostomi</taxon>
        <taxon>Actinopterygii</taxon>
        <taxon>Neopterygii</taxon>
        <taxon>Teleostei</taxon>
        <taxon>Neoteleostei</taxon>
        <taxon>Acanthomorphata</taxon>
        <taxon>Carangaria</taxon>
        <taxon>Pleuronectiformes</taxon>
        <taxon>Pleuronectoidei</taxon>
        <taxon>Scophthalmidae</taxon>
        <taxon>Scophthalmus</taxon>
    </lineage>
</organism>